<dbReference type="PANTHER" id="PTHR11040">
    <property type="entry name" value="ZINC/IRON TRANSPORTER"/>
    <property type="match status" value="1"/>
</dbReference>
<dbReference type="GO" id="GO:0016020">
    <property type="term" value="C:membrane"/>
    <property type="evidence" value="ECO:0007669"/>
    <property type="project" value="UniProtKB-SubCell"/>
</dbReference>
<proteinExistence type="predicted"/>
<feature type="transmembrane region" description="Helical" evidence="5">
    <location>
        <begin position="78"/>
        <end position="101"/>
    </location>
</feature>
<dbReference type="AlphaFoldDB" id="X6M002"/>
<dbReference type="OMA" id="ANWDERW"/>
<evidence type="ECO:0000256" key="3">
    <source>
        <dbReference type="ARBA" id="ARBA00022989"/>
    </source>
</evidence>
<evidence type="ECO:0000256" key="4">
    <source>
        <dbReference type="ARBA" id="ARBA00023136"/>
    </source>
</evidence>
<evidence type="ECO:0000313" key="7">
    <source>
        <dbReference type="Proteomes" id="UP000023152"/>
    </source>
</evidence>
<feature type="transmembrane region" description="Helical" evidence="5">
    <location>
        <begin position="107"/>
        <end position="130"/>
    </location>
</feature>
<comment type="caution">
    <text evidence="6">The sequence shown here is derived from an EMBL/GenBank/DDBJ whole genome shotgun (WGS) entry which is preliminary data.</text>
</comment>
<keyword evidence="2 5" id="KW-0812">Transmembrane</keyword>
<feature type="transmembrane region" description="Helical" evidence="5">
    <location>
        <begin position="38"/>
        <end position="58"/>
    </location>
</feature>
<evidence type="ECO:0000313" key="6">
    <source>
        <dbReference type="EMBL" id="ETO06320.1"/>
    </source>
</evidence>
<dbReference type="PANTHER" id="PTHR11040:SF70">
    <property type="entry name" value="OS05G0316100 PROTEIN"/>
    <property type="match status" value="1"/>
</dbReference>
<dbReference type="OrthoDB" id="262547at2759"/>
<sequence length="240" mass="26637">MVGTSFLLIQSALEECHGRRPTEQPLKMMDFYVSLECMNVYVGLAIGWALVHLFAHMIQSTPDITFQNIKGKSASQILVVLLTMTIHSLGEGASIGVSYGVSSNNDLSSVVILSLCIHNIPEGLATCLFLVSRGMSKWESALWSVACDIPLPLTAVPAFLFVDYFERLLELSLGFAAGAMMYVSFMELLPECFELLKKSQTKVLKDDNHSNTHNKANWDERWTLTIIFLFAVSFVFAIAD</sequence>
<protein>
    <submittedName>
        <fullName evidence="6">Putative divalent heavy-metal cation transporter</fullName>
    </submittedName>
</protein>
<evidence type="ECO:0000256" key="5">
    <source>
        <dbReference type="SAM" id="Phobius"/>
    </source>
</evidence>
<feature type="transmembrane region" description="Helical" evidence="5">
    <location>
        <begin position="222"/>
        <end position="239"/>
    </location>
</feature>
<organism evidence="6 7">
    <name type="scientific">Reticulomyxa filosa</name>
    <dbReference type="NCBI Taxonomy" id="46433"/>
    <lineage>
        <taxon>Eukaryota</taxon>
        <taxon>Sar</taxon>
        <taxon>Rhizaria</taxon>
        <taxon>Retaria</taxon>
        <taxon>Foraminifera</taxon>
        <taxon>Monothalamids</taxon>
        <taxon>Reticulomyxidae</taxon>
        <taxon>Reticulomyxa</taxon>
    </lineage>
</organism>
<keyword evidence="3 5" id="KW-1133">Transmembrane helix</keyword>
<dbReference type="Proteomes" id="UP000023152">
    <property type="component" value="Unassembled WGS sequence"/>
</dbReference>
<dbReference type="Pfam" id="PF02535">
    <property type="entry name" value="Zip"/>
    <property type="match status" value="1"/>
</dbReference>
<dbReference type="EMBL" id="ASPP01027239">
    <property type="protein sequence ID" value="ETO06320.1"/>
    <property type="molecule type" value="Genomic_DNA"/>
</dbReference>
<dbReference type="InterPro" id="IPR003689">
    <property type="entry name" value="ZIP"/>
</dbReference>
<comment type="subcellular location">
    <subcellularLocation>
        <location evidence="1">Membrane</location>
        <topology evidence="1">Multi-pass membrane protein</topology>
    </subcellularLocation>
</comment>
<keyword evidence="7" id="KW-1185">Reference proteome</keyword>
<evidence type="ECO:0000256" key="1">
    <source>
        <dbReference type="ARBA" id="ARBA00004141"/>
    </source>
</evidence>
<keyword evidence="4 5" id="KW-0472">Membrane</keyword>
<evidence type="ECO:0000256" key="2">
    <source>
        <dbReference type="ARBA" id="ARBA00022692"/>
    </source>
</evidence>
<reference evidence="6 7" key="1">
    <citation type="journal article" date="2013" name="Curr. Biol.">
        <title>The Genome of the Foraminiferan Reticulomyxa filosa.</title>
        <authorList>
            <person name="Glockner G."/>
            <person name="Hulsmann N."/>
            <person name="Schleicher M."/>
            <person name="Noegel A.A."/>
            <person name="Eichinger L."/>
            <person name="Gallinger C."/>
            <person name="Pawlowski J."/>
            <person name="Sierra R."/>
            <person name="Euteneuer U."/>
            <person name="Pillet L."/>
            <person name="Moustafa A."/>
            <person name="Platzer M."/>
            <person name="Groth M."/>
            <person name="Szafranski K."/>
            <person name="Schliwa M."/>
        </authorList>
    </citation>
    <scope>NUCLEOTIDE SEQUENCE [LARGE SCALE GENOMIC DNA]</scope>
</reference>
<accession>X6M002</accession>
<dbReference type="GO" id="GO:0005385">
    <property type="term" value="F:zinc ion transmembrane transporter activity"/>
    <property type="evidence" value="ECO:0007669"/>
    <property type="project" value="TreeGrafter"/>
</dbReference>
<name>X6M002_RETFI</name>
<gene>
    <name evidence="6" type="ORF">RFI_31076</name>
</gene>
<feature type="transmembrane region" description="Helical" evidence="5">
    <location>
        <begin position="142"/>
        <end position="162"/>
    </location>
</feature>